<dbReference type="PANTHER" id="PTHR14226:SF78">
    <property type="entry name" value="SLR0060 PROTEIN"/>
    <property type="match status" value="1"/>
</dbReference>
<evidence type="ECO:0000259" key="5">
    <source>
        <dbReference type="PROSITE" id="PS51635"/>
    </source>
</evidence>
<reference evidence="7" key="1">
    <citation type="journal article" date="2019" name="Int. J. Syst. Evol. Microbiol.">
        <title>The Global Catalogue of Microorganisms (GCM) 10K type strain sequencing project: providing services to taxonomists for standard genome sequencing and annotation.</title>
        <authorList>
            <consortium name="The Broad Institute Genomics Platform"/>
            <consortium name="The Broad Institute Genome Sequencing Center for Infectious Disease"/>
            <person name="Wu L."/>
            <person name="Ma J."/>
        </authorList>
    </citation>
    <scope>NUCLEOTIDE SEQUENCE [LARGE SCALE GENOMIC DNA]</scope>
    <source>
        <strain evidence="7">JCM 15503</strain>
    </source>
</reference>
<dbReference type="SUPFAM" id="SSF52151">
    <property type="entry name" value="FabD/lysophospholipase-like"/>
    <property type="match status" value="1"/>
</dbReference>
<feature type="short sequence motif" description="DGA/G" evidence="4">
    <location>
        <begin position="192"/>
        <end position="194"/>
    </location>
</feature>
<feature type="short sequence motif" description="GXSXG" evidence="4">
    <location>
        <begin position="43"/>
        <end position="47"/>
    </location>
</feature>
<keyword evidence="1 4" id="KW-0378">Hydrolase</keyword>
<evidence type="ECO:0000256" key="3">
    <source>
        <dbReference type="ARBA" id="ARBA00023098"/>
    </source>
</evidence>
<keyword evidence="2 4" id="KW-0442">Lipid degradation</keyword>
<protein>
    <submittedName>
        <fullName evidence="6">Patatin-like phospholipase family protein</fullName>
    </submittedName>
</protein>
<evidence type="ECO:0000256" key="2">
    <source>
        <dbReference type="ARBA" id="ARBA00022963"/>
    </source>
</evidence>
<dbReference type="InterPro" id="IPR016035">
    <property type="entry name" value="Acyl_Trfase/lysoPLipase"/>
</dbReference>
<dbReference type="Pfam" id="PF01734">
    <property type="entry name" value="Patatin"/>
    <property type="match status" value="1"/>
</dbReference>
<keyword evidence="7" id="KW-1185">Reference proteome</keyword>
<dbReference type="Proteomes" id="UP001500279">
    <property type="component" value="Unassembled WGS sequence"/>
</dbReference>
<dbReference type="EMBL" id="BAAAEW010000004">
    <property type="protein sequence ID" value="GAA0742983.1"/>
    <property type="molecule type" value="Genomic_DNA"/>
</dbReference>
<gene>
    <name evidence="6" type="ORF">GCM10009107_07050</name>
</gene>
<feature type="domain" description="PNPLA" evidence="5">
    <location>
        <begin position="11"/>
        <end position="205"/>
    </location>
</feature>
<keyword evidence="3 4" id="KW-0443">Lipid metabolism</keyword>
<dbReference type="PANTHER" id="PTHR14226">
    <property type="entry name" value="NEUROPATHY TARGET ESTERASE/SWISS CHEESE D.MELANOGASTER"/>
    <property type="match status" value="1"/>
</dbReference>
<evidence type="ECO:0000313" key="6">
    <source>
        <dbReference type="EMBL" id="GAA0742983.1"/>
    </source>
</evidence>
<dbReference type="Gene3D" id="3.40.1090.10">
    <property type="entry name" value="Cytosolic phospholipase A2 catalytic domain"/>
    <property type="match status" value="2"/>
</dbReference>
<proteinExistence type="predicted"/>
<organism evidence="6 7">
    <name type="scientific">Ideonella azotifigens</name>
    <dbReference type="NCBI Taxonomy" id="513160"/>
    <lineage>
        <taxon>Bacteria</taxon>
        <taxon>Pseudomonadati</taxon>
        <taxon>Pseudomonadota</taxon>
        <taxon>Betaproteobacteria</taxon>
        <taxon>Burkholderiales</taxon>
        <taxon>Sphaerotilaceae</taxon>
        <taxon>Ideonella</taxon>
    </lineage>
</organism>
<name>A0ABP3UV01_9BURK</name>
<dbReference type="InterPro" id="IPR002641">
    <property type="entry name" value="PNPLA_dom"/>
</dbReference>
<dbReference type="InterPro" id="IPR050301">
    <property type="entry name" value="NTE"/>
</dbReference>
<dbReference type="RefSeq" id="WP_231010459.1">
    <property type="nucleotide sequence ID" value="NZ_BAAAEW010000004.1"/>
</dbReference>
<evidence type="ECO:0000256" key="1">
    <source>
        <dbReference type="ARBA" id="ARBA00022801"/>
    </source>
</evidence>
<comment type="caution">
    <text evidence="6">The sequence shown here is derived from an EMBL/GenBank/DDBJ whole genome shotgun (WGS) entry which is preliminary data.</text>
</comment>
<feature type="active site" description="Nucleophile" evidence="4">
    <location>
        <position position="45"/>
    </location>
</feature>
<evidence type="ECO:0000313" key="7">
    <source>
        <dbReference type="Proteomes" id="UP001500279"/>
    </source>
</evidence>
<feature type="active site" description="Proton acceptor" evidence="4">
    <location>
        <position position="192"/>
    </location>
</feature>
<dbReference type="PROSITE" id="PS51635">
    <property type="entry name" value="PNPLA"/>
    <property type="match status" value="1"/>
</dbReference>
<feature type="short sequence motif" description="GXGXXG" evidence="4">
    <location>
        <begin position="15"/>
        <end position="20"/>
    </location>
</feature>
<sequence>MQIAKPLPINLALQGGGAHGALSWGVLDRLLEDGRVAPAALSGTSAGAMNAVALAQGWLDGGPDGARAALARFWQAVAASVPAEASLIAADGLAARLSPMVKLLMHWSHYLPPELSNPLDLNPLRDIVLAQFDFERLRASAGPALFIATTRAQTGQLRLFDRANLSADALLASACLPTMFRAVEIDGEPHWDGGYSANPPVLPLLQAGRARDTLLLLLNPLQHEGPLRSAAQIQHRALDMSFHGAFLREMNLLAAWQQQARQHWLPLDRGTRQLASARFHLMDGGALLSGLPQDSRLVVHPAYFQALHEQGRALAGDWLERHGSQLGRRGTVELSERF</sequence>
<evidence type="ECO:0000256" key="4">
    <source>
        <dbReference type="PROSITE-ProRule" id="PRU01161"/>
    </source>
</evidence>
<accession>A0ABP3UV01</accession>